<evidence type="ECO:0000256" key="7">
    <source>
        <dbReference type="ARBA" id="ARBA00035649"/>
    </source>
</evidence>
<keyword evidence="5" id="KW-0793">Thylakoid</keyword>
<keyword evidence="2" id="KW-0150">Chloroplast</keyword>
<dbReference type="GO" id="GO:0009535">
    <property type="term" value="C:chloroplast thylakoid membrane"/>
    <property type="evidence" value="ECO:0007669"/>
    <property type="project" value="UniProtKB-SubCell"/>
</dbReference>
<dbReference type="InterPro" id="IPR023222">
    <property type="entry name" value="PsbQ-like_dom_sf"/>
</dbReference>
<evidence type="ECO:0000256" key="2">
    <source>
        <dbReference type="ARBA" id="ARBA00022528"/>
    </source>
</evidence>
<dbReference type="STRING" id="4615.A0A199VFG4"/>
<keyword evidence="3" id="KW-0934">Plastid</keyword>
<dbReference type="Gene3D" id="1.20.120.290">
    <property type="entry name" value="Oxygen-evolving enhancer protein 3 (PsbQ), four-helix up-down bundle"/>
    <property type="match status" value="2"/>
</dbReference>
<dbReference type="PANTHER" id="PTHR33399:SF6">
    <property type="entry name" value="PSBQ-LIKE PROTEIN 3, CHLOROPLASTIC"/>
    <property type="match status" value="1"/>
</dbReference>
<gene>
    <name evidence="8" type="ORF">ACMD2_07992</name>
</gene>
<dbReference type="Pfam" id="PF05757">
    <property type="entry name" value="PsbQ"/>
    <property type="match status" value="2"/>
</dbReference>
<accession>A0A199VFG4</accession>
<name>A0A199VFG4_ANACO</name>
<sequence>MDMGHMASTFALHFSKPPTIFAPSASHKSTSEPTKCITKKRKNLFSRRKLAEEAAAFASAVLLHQELFSSPKSASAVEFRITTPDQTPEEAEAAIRAHARDLLGIKALLDTESWRAAQHALRESSLYLKQDLYTIIQSKPGSLRPRLRQLYSNLFNSVSDLDYAARDKDKKRELFSSLKSASAVEFRITAPDQTPEEVEAAIRAHARDLLGIKALLDTESWRAAQLALRESLLYLKQDLYTIIQSKPRSLRLQLQQLYSNLFNSVSNLDYAARDQDEKRVHKCYNNIVATLDEIFERI</sequence>
<evidence type="ECO:0000256" key="6">
    <source>
        <dbReference type="ARBA" id="ARBA00023136"/>
    </source>
</evidence>
<dbReference type="GO" id="GO:0005509">
    <property type="term" value="F:calcium ion binding"/>
    <property type="evidence" value="ECO:0007669"/>
    <property type="project" value="InterPro"/>
</dbReference>
<organism evidence="8 9">
    <name type="scientific">Ananas comosus</name>
    <name type="common">Pineapple</name>
    <name type="synonym">Ananas ananas</name>
    <dbReference type="NCBI Taxonomy" id="4615"/>
    <lineage>
        <taxon>Eukaryota</taxon>
        <taxon>Viridiplantae</taxon>
        <taxon>Streptophyta</taxon>
        <taxon>Embryophyta</taxon>
        <taxon>Tracheophyta</taxon>
        <taxon>Spermatophyta</taxon>
        <taxon>Magnoliopsida</taxon>
        <taxon>Liliopsida</taxon>
        <taxon>Poales</taxon>
        <taxon>Bromeliaceae</taxon>
        <taxon>Bromelioideae</taxon>
        <taxon>Ananas</taxon>
    </lineage>
</organism>
<comment type="subcellular location">
    <subcellularLocation>
        <location evidence="1">Plastid</location>
        <location evidence="1">Chloroplast thylakoid membrane</location>
    </subcellularLocation>
</comment>
<comment type="similarity">
    <text evidence="7">Belongs to the PsbQ family.</text>
</comment>
<dbReference type="SUPFAM" id="SSF101112">
    <property type="entry name" value="Oxygen-evolving enhancer protein 3"/>
    <property type="match status" value="2"/>
</dbReference>
<protein>
    <submittedName>
        <fullName evidence="8">PsbQ-like protein 3, chloroplastic</fullName>
    </submittedName>
</protein>
<evidence type="ECO:0000256" key="5">
    <source>
        <dbReference type="ARBA" id="ARBA00023078"/>
    </source>
</evidence>
<keyword evidence="4" id="KW-0809">Transit peptide</keyword>
<dbReference type="InterPro" id="IPR008797">
    <property type="entry name" value="PSII_PsbQ"/>
</dbReference>
<evidence type="ECO:0000313" key="8">
    <source>
        <dbReference type="EMBL" id="OAY75530.1"/>
    </source>
</evidence>
<evidence type="ECO:0000313" key="9">
    <source>
        <dbReference type="Proteomes" id="UP000092600"/>
    </source>
</evidence>
<dbReference type="AlphaFoldDB" id="A0A199VFG4"/>
<proteinExistence type="inferred from homology"/>
<comment type="caution">
    <text evidence="8">The sequence shown here is derived from an EMBL/GenBank/DDBJ whole genome shotgun (WGS) entry which is preliminary data.</text>
</comment>
<evidence type="ECO:0000256" key="1">
    <source>
        <dbReference type="ARBA" id="ARBA00004334"/>
    </source>
</evidence>
<dbReference type="GO" id="GO:0019898">
    <property type="term" value="C:extrinsic component of membrane"/>
    <property type="evidence" value="ECO:0007669"/>
    <property type="project" value="InterPro"/>
</dbReference>
<dbReference type="FunFam" id="1.20.120.290:FF:000004">
    <property type="entry name" value="Oxygen-evolving enhancer protein 3"/>
    <property type="match status" value="1"/>
</dbReference>
<dbReference type="GO" id="GO:0009654">
    <property type="term" value="C:photosystem II oxygen evolving complex"/>
    <property type="evidence" value="ECO:0007669"/>
    <property type="project" value="InterPro"/>
</dbReference>
<reference evidence="8 9" key="1">
    <citation type="journal article" date="2016" name="DNA Res.">
        <title>The draft genome of MD-2 pineapple using hybrid error correction of long reads.</title>
        <authorList>
            <person name="Redwan R.M."/>
            <person name="Saidin A."/>
            <person name="Kumar S.V."/>
        </authorList>
    </citation>
    <scope>NUCLEOTIDE SEQUENCE [LARGE SCALE GENOMIC DNA]</scope>
    <source>
        <strain evidence="9">cv. MD2</strain>
        <tissue evidence="8">Leaf</tissue>
    </source>
</reference>
<keyword evidence="6" id="KW-0472">Membrane</keyword>
<evidence type="ECO:0000256" key="4">
    <source>
        <dbReference type="ARBA" id="ARBA00022946"/>
    </source>
</evidence>
<evidence type="ECO:0000256" key="3">
    <source>
        <dbReference type="ARBA" id="ARBA00022640"/>
    </source>
</evidence>
<dbReference type="EMBL" id="LSRQ01002076">
    <property type="protein sequence ID" value="OAY75530.1"/>
    <property type="molecule type" value="Genomic_DNA"/>
</dbReference>
<dbReference type="GO" id="GO:0009767">
    <property type="term" value="P:photosynthetic electron transport chain"/>
    <property type="evidence" value="ECO:0007669"/>
    <property type="project" value="TreeGrafter"/>
</dbReference>
<dbReference type="PANTHER" id="PTHR33399">
    <property type="entry name" value="OXYGEN-EVOLVING ENHANCER PROTEIN 3-1, CHLOROPLASTIC"/>
    <property type="match status" value="1"/>
</dbReference>
<dbReference type="InterPro" id="IPR054099">
    <property type="entry name" value="PSII_PsbQ_pln"/>
</dbReference>
<dbReference type="Proteomes" id="UP000092600">
    <property type="component" value="Unassembled WGS sequence"/>
</dbReference>